<proteinExistence type="predicted"/>
<keyword evidence="1" id="KW-0732">Signal</keyword>
<evidence type="ECO:0000256" key="1">
    <source>
        <dbReference type="SAM" id="SignalP"/>
    </source>
</evidence>
<evidence type="ECO:0000313" key="3">
    <source>
        <dbReference type="Proteomes" id="UP000185696"/>
    </source>
</evidence>
<dbReference type="EMBL" id="MSIF01000003">
    <property type="protein sequence ID" value="OLF12080.1"/>
    <property type="molecule type" value="Genomic_DNA"/>
</dbReference>
<name>A0A7Z0WP38_9PSEU</name>
<dbReference type="Proteomes" id="UP000185696">
    <property type="component" value="Unassembled WGS sequence"/>
</dbReference>
<feature type="signal peptide" evidence="1">
    <location>
        <begin position="1"/>
        <end position="26"/>
    </location>
</feature>
<evidence type="ECO:0000313" key="2">
    <source>
        <dbReference type="EMBL" id="OLF12080.1"/>
    </source>
</evidence>
<organism evidence="2 3">
    <name type="scientific">Actinophytocola xinjiangensis</name>
    <dbReference type="NCBI Taxonomy" id="485602"/>
    <lineage>
        <taxon>Bacteria</taxon>
        <taxon>Bacillati</taxon>
        <taxon>Actinomycetota</taxon>
        <taxon>Actinomycetes</taxon>
        <taxon>Pseudonocardiales</taxon>
        <taxon>Pseudonocardiaceae</taxon>
    </lineage>
</organism>
<reference evidence="2 3" key="1">
    <citation type="submission" date="2016-12" db="EMBL/GenBank/DDBJ databases">
        <title>The draft genome sequence of Actinophytocola xinjiangensis.</title>
        <authorList>
            <person name="Wang W."/>
            <person name="Yuan L."/>
        </authorList>
    </citation>
    <scope>NUCLEOTIDE SEQUENCE [LARGE SCALE GENOMIC DNA]</scope>
    <source>
        <strain evidence="2 3">CGMCC 4.4663</strain>
    </source>
</reference>
<feature type="chain" id="PRO_5039511411" evidence="1">
    <location>
        <begin position="27"/>
        <end position="151"/>
    </location>
</feature>
<accession>A0A7Z0WP38</accession>
<gene>
    <name evidence="2" type="ORF">BLA60_08645</name>
</gene>
<protein>
    <submittedName>
        <fullName evidence="2">Uncharacterized protein</fullName>
    </submittedName>
</protein>
<dbReference type="AlphaFoldDB" id="A0A7Z0WP38"/>
<dbReference type="RefSeq" id="WP_075132269.1">
    <property type="nucleotide sequence ID" value="NZ_MSIF01000003.1"/>
</dbReference>
<comment type="caution">
    <text evidence="2">The sequence shown here is derived from an EMBL/GenBank/DDBJ whole genome shotgun (WGS) entry which is preliminary data.</text>
</comment>
<keyword evidence="3" id="KW-1185">Reference proteome</keyword>
<sequence length="151" mass="15474">MRRNNSVVLRLVALTVAVLGLAPAHATAEAACDTTFVTVAVTDAAGNPVPGSVLDSRDPGRVVGLTLSGPDHHLTAGGTIRPQGNEVVSFQRGGLPVFQGRYRADSLGLVLGRPWDVSPGVVPGDTLDVLAQWDSLSCGVQAVALGTVLVT</sequence>